<keyword evidence="5" id="KW-0862">Zinc</keyword>
<dbReference type="KEGG" id="cheb:HH215_08800"/>
<dbReference type="PANTHER" id="PTHR42978:SF2">
    <property type="entry name" value="102 KBASES UNSTABLE REGION: FROM 1 TO 119443"/>
    <property type="match status" value="1"/>
</dbReference>
<dbReference type="InterPro" id="IPR051013">
    <property type="entry name" value="MBL_superfamily_lactonases"/>
</dbReference>
<evidence type="ECO:0000313" key="12">
    <source>
        <dbReference type="Proteomes" id="UP000502248"/>
    </source>
</evidence>
<dbReference type="PANTHER" id="PTHR42978">
    <property type="entry name" value="QUORUM-QUENCHING LACTONASE YTNP-RELATED-RELATED"/>
    <property type="match status" value="1"/>
</dbReference>
<evidence type="ECO:0000256" key="1">
    <source>
        <dbReference type="ARBA" id="ARBA00001947"/>
    </source>
</evidence>
<evidence type="ECO:0000256" key="5">
    <source>
        <dbReference type="ARBA" id="ARBA00022833"/>
    </source>
</evidence>
<keyword evidence="12" id="KW-1185">Reference proteome</keyword>
<evidence type="ECO:0000313" key="11">
    <source>
        <dbReference type="EMBL" id="QJD88490.1"/>
    </source>
</evidence>
<dbReference type="GO" id="GO:0016787">
    <property type="term" value="F:hydrolase activity"/>
    <property type="evidence" value="ECO:0007669"/>
    <property type="project" value="UniProtKB-KW"/>
</dbReference>
<dbReference type="EMBL" id="CP051681">
    <property type="protein sequence ID" value="QJD88490.1"/>
    <property type="molecule type" value="Genomic_DNA"/>
</dbReference>
<keyword evidence="3" id="KW-0479">Metal-binding</keyword>
<comment type="catalytic activity">
    <reaction evidence="8">
        <text>3',5'-cyclic UMP + H2O = UMP + H(+)</text>
        <dbReference type="Rhea" id="RHEA:70575"/>
        <dbReference type="ChEBI" id="CHEBI:15377"/>
        <dbReference type="ChEBI" id="CHEBI:15378"/>
        <dbReference type="ChEBI" id="CHEBI:57865"/>
        <dbReference type="ChEBI" id="CHEBI:184387"/>
    </reaction>
    <physiologicalReaction direction="left-to-right" evidence="8">
        <dbReference type="Rhea" id="RHEA:70576"/>
    </physiologicalReaction>
</comment>
<dbReference type="SUPFAM" id="SSF56281">
    <property type="entry name" value="Metallo-hydrolase/oxidoreductase"/>
    <property type="match status" value="1"/>
</dbReference>
<evidence type="ECO:0000313" key="10">
    <source>
        <dbReference type="EMBL" id="QJD83259.1"/>
    </source>
</evidence>
<dbReference type="SMART" id="SM00849">
    <property type="entry name" value="Lactamase_B"/>
    <property type="match status" value="1"/>
</dbReference>
<comment type="catalytic activity">
    <reaction evidence="6">
        <text>3',5'-cyclic CMP + H2O = CMP + H(+)</text>
        <dbReference type="Rhea" id="RHEA:72675"/>
        <dbReference type="ChEBI" id="CHEBI:15377"/>
        <dbReference type="ChEBI" id="CHEBI:15378"/>
        <dbReference type="ChEBI" id="CHEBI:58003"/>
        <dbReference type="ChEBI" id="CHEBI:60377"/>
    </reaction>
    <physiologicalReaction direction="left-to-right" evidence="6">
        <dbReference type="Rhea" id="RHEA:72676"/>
    </physiologicalReaction>
</comment>
<protein>
    <submittedName>
        <fullName evidence="10">MBL fold metallo-hydrolase</fullName>
    </submittedName>
</protein>
<dbReference type="Proteomes" id="UP000502248">
    <property type="component" value="Plasmid unnamed1"/>
</dbReference>
<evidence type="ECO:0000256" key="8">
    <source>
        <dbReference type="ARBA" id="ARBA00048505"/>
    </source>
</evidence>
<dbReference type="Proteomes" id="UP000502248">
    <property type="component" value="Chromosome"/>
</dbReference>
<evidence type="ECO:0000259" key="9">
    <source>
        <dbReference type="SMART" id="SM00849"/>
    </source>
</evidence>
<sequence>MQLYAVKFGESFLNTKYIYRDVFSEELIRISWSYYIAKYNNKTILFDVGFRDPVIAKNWGIDLINVDKEIKHIFNSNHVDVVFITHSHFDHIDNIDLFPDSQIVIGYDEYLHALKNGSLTVKERLLKENVITVKDEIIIDNKFNFKVIGGHTIGSSVIYLEHNEKNYVITGDECYKCENLITKKPIGIYSNTEKNESFINDAFNKGCIPLPYHDLTIFQTYKEISRNIVQIL</sequence>
<dbReference type="RefSeq" id="WP_169279556.1">
    <property type="nucleotide sequence ID" value="NZ_CP051680.1"/>
</dbReference>
<feature type="domain" description="Metallo-beta-lactamase" evidence="9">
    <location>
        <begin position="30"/>
        <end position="213"/>
    </location>
</feature>
<comment type="similarity">
    <text evidence="2">Belongs to the metallo-beta-lactamase superfamily.</text>
</comment>
<keyword evidence="4 10" id="KW-0378">Hydrolase</keyword>
<name>A0A7Z2VHQ8_9BACL</name>
<evidence type="ECO:0000256" key="7">
    <source>
        <dbReference type="ARBA" id="ARBA00034301"/>
    </source>
</evidence>
<dbReference type="AlphaFoldDB" id="A0A7Z2VHQ8"/>
<gene>
    <name evidence="10" type="ORF">HH215_08800</name>
    <name evidence="11" type="ORF">HH215_35120</name>
</gene>
<reference evidence="10 12" key="1">
    <citation type="submission" date="2020-04" db="EMBL/GenBank/DDBJ databases">
        <title>Genome sequencing of novel species.</title>
        <authorList>
            <person name="Heo J."/>
            <person name="Kim S.-J."/>
            <person name="Kim J.-S."/>
            <person name="Hong S.-B."/>
            <person name="Kwon S.-W."/>
        </authorList>
    </citation>
    <scope>NUCLEOTIDE SEQUENCE [LARGE SCALE GENOMIC DNA]</scope>
    <source>
        <strain evidence="10 12">MFER-1</strain>
        <plasmid evidence="11 12">unnamed1</plasmid>
    </source>
</reference>
<comment type="function">
    <text evidence="7">Counteracts the endogenous Pycsar antiviral defense system. Phosphodiesterase that enables metal-dependent hydrolysis of host cyclic nucleotide Pycsar defense signals such as cCMP and cUMP.</text>
</comment>
<evidence type="ECO:0000256" key="4">
    <source>
        <dbReference type="ARBA" id="ARBA00022801"/>
    </source>
</evidence>
<evidence type="ECO:0000256" key="6">
    <source>
        <dbReference type="ARBA" id="ARBA00034221"/>
    </source>
</evidence>
<proteinExistence type="inferred from homology"/>
<keyword evidence="11" id="KW-0614">Plasmid</keyword>
<dbReference type="InterPro" id="IPR036866">
    <property type="entry name" value="RibonucZ/Hydroxyglut_hydro"/>
</dbReference>
<dbReference type="GO" id="GO:0046872">
    <property type="term" value="F:metal ion binding"/>
    <property type="evidence" value="ECO:0007669"/>
    <property type="project" value="UniProtKB-KW"/>
</dbReference>
<dbReference type="EMBL" id="CP051680">
    <property type="protein sequence ID" value="QJD83259.1"/>
    <property type="molecule type" value="Genomic_DNA"/>
</dbReference>
<evidence type="ECO:0000256" key="2">
    <source>
        <dbReference type="ARBA" id="ARBA00007749"/>
    </source>
</evidence>
<evidence type="ECO:0000256" key="3">
    <source>
        <dbReference type="ARBA" id="ARBA00022723"/>
    </source>
</evidence>
<dbReference type="Pfam" id="PF00753">
    <property type="entry name" value="Lactamase_B"/>
    <property type="match status" value="1"/>
</dbReference>
<dbReference type="KEGG" id="cheb:HH215_35120"/>
<geneLocation type="plasmid" evidence="11 12">
    <name>unnamed1</name>
</geneLocation>
<comment type="cofactor">
    <cofactor evidence="1">
        <name>Zn(2+)</name>
        <dbReference type="ChEBI" id="CHEBI:29105"/>
    </cofactor>
</comment>
<dbReference type="InterPro" id="IPR001279">
    <property type="entry name" value="Metallo-B-lactamas"/>
</dbReference>
<organism evidence="10 12">
    <name type="scientific">Cohnella herbarum</name>
    <dbReference type="NCBI Taxonomy" id="2728023"/>
    <lineage>
        <taxon>Bacteria</taxon>
        <taxon>Bacillati</taxon>
        <taxon>Bacillota</taxon>
        <taxon>Bacilli</taxon>
        <taxon>Bacillales</taxon>
        <taxon>Paenibacillaceae</taxon>
        <taxon>Cohnella</taxon>
    </lineage>
</organism>
<accession>A0A7Z2VHQ8</accession>
<dbReference type="Gene3D" id="3.60.15.10">
    <property type="entry name" value="Ribonuclease Z/Hydroxyacylglutathione hydrolase-like"/>
    <property type="match status" value="1"/>
</dbReference>